<accession>A0A078HH32</accession>
<keyword evidence="2" id="KW-1185">Reference proteome</keyword>
<sequence length="109" mass="12025">MHFVGTKKKVIQSTSALPLLNRNKKELITTACEKSSPQLKAHLLLLSVTSLSVVGLIHQGIRGISRLLLGMPILRVLSLPTSRHHLAGSCRVDRSKRERLDDVFIPGLL</sequence>
<evidence type="ECO:0000313" key="2">
    <source>
        <dbReference type="Proteomes" id="UP000028999"/>
    </source>
</evidence>
<organism evidence="1 2">
    <name type="scientific">Brassica napus</name>
    <name type="common">Rape</name>
    <dbReference type="NCBI Taxonomy" id="3708"/>
    <lineage>
        <taxon>Eukaryota</taxon>
        <taxon>Viridiplantae</taxon>
        <taxon>Streptophyta</taxon>
        <taxon>Embryophyta</taxon>
        <taxon>Tracheophyta</taxon>
        <taxon>Spermatophyta</taxon>
        <taxon>Magnoliopsida</taxon>
        <taxon>eudicotyledons</taxon>
        <taxon>Gunneridae</taxon>
        <taxon>Pentapetalae</taxon>
        <taxon>rosids</taxon>
        <taxon>malvids</taxon>
        <taxon>Brassicales</taxon>
        <taxon>Brassicaceae</taxon>
        <taxon>Brassiceae</taxon>
        <taxon>Brassica</taxon>
    </lineage>
</organism>
<dbReference type="Gramene" id="CDY36714">
    <property type="protein sequence ID" value="CDY36714"/>
    <property type="gene ID" value="GSBRNA2T00062512001"/>
</dbReference>
<dbReference type="Proteomes" id="UP000028999">
    <property type="component" value="Unassembled WGS sequence"/>
</dbReference>
<dbReference type="AlphaFoldDB" id="A0A078HH32"/>
<protein>
    <submittedName>
        <fullName evidence="1">BnaC02g31350D protein</fullName>
    </submittedName>
</protein>
<dbReference type="PaxDb" id="3708-A0A078HH32"/>
<name>A0A078HH32_BRANA</name>
<proteinExistence type="predicted"/>
<gene>
    <name evidence="1" type="primary">BnaC02g31350D</name>
    <name evidence="1" type="ORF">GSBRNA2T00062512001</name>
</gene>
<dbReference type="EMBL" id="LK032382">
    <property type="protein sequence ID" value="CDY36714.1"/>
    <property type="molecule type" value="Genomic_DNA"/>
</dbReference>
<evidence type="ECO:0000313" key="1">
    <source>
        <dbReference type="EMBL" id="CDY36714.1"/>
    </source>
</evidence>
<reference evidence="1 2" key="1">
    <citation type="journal article" date="2014" name="Science">
        <title>Plant genetics. Early allopolyploid evolution in the post-Neolithic Brassica napus oilseed genome.</title>
        <authorList>
            <person name="Chalhoub B."/>
            <person name="Denoeud F."/>
            <person name="Liu S."/>
            <person name="Parkin I.A."/>
            <person name="Tang H."/>
            <person name="Wang X."/>
            <person name="Chiquet J."/>
            <person name="Belcram H."/>
            <person name="Tong C."/>
            <person name="Samans B."/>
            <person name="Correa M."/>
            <person name="Da Silva C."/>
            <person name="Just J."/>
            <person name="Falentin C."/>
            <person name="Koh C.S."/>
            <person name="Le Clainche I."/>
            <person name="Bernard M."/>
            <person name="Bento P."/>
            <person name="Noel B."/>
            <person name="Labadie K."/>
            <person name="Alberti A."/>
            <person name="Charles M."/>
            <person name="Arnaud D."/>
            <person name="Guo H."/>
            <person name="Daviaud C."/>
            <person name="Alamery S."/>
            <person name="Jabbari K."/>
            <person name="Zhao M."/>
            <person name="Edger P.P."/>
            <person name="Chelaifa H."/>
            <person name="Tack D."/>
            <person name="Lassalle G."/>
            <person name="Mestiri I."/>
            <person name="Schnel N."/>
            <person name="Le Paslier M.C."/>
            <person name="Fan G."/>
            <person name="Renault V."/>
            <person name="Bayer P.E."/>
            <person name="Golicz A.A."/>
            <person name="Manoli S."/>
            <person name="Lee T.H."/>
            <person name="Thi V.H."/>
            <person name="Chalabi S."/>
            <person name="Hu Q."/>
            <person name="Fan C."/>
            <person name="Tollenaere R."/>
            <person name="Lu Y."/>
            <person name="Battail C."/>
            <person name="Shen J."/>
            <person name="Sidebottom C.H."/>
            <person name="Wang X."/>
            <person name="Canaguier A."/>
            <person name="Chauveau A."/>
            <person name="Berard A."/>
            <person name="Deniot G."/>
            <person name="Guan M."/>
            <person name="Liu Z."/>
            <person name="Sun F."/>
            <person name="Lim Y.P."/>
            <person name="Lyons E."/>
            <person name="Town C.D."/>
            <person name="Bancroft I."/>
            <person name="Wang X."/>
            <person name="Meng J."/>
            <person name="Ma J."/>
            <person name="Pires J.C."/>
            <person name="King G.J."/>
            <person name="Brunel D."/>
            <person name="Delourme R."/>
            <person name="Renard M."/>
            <person name="Aury J.M."/>
            <person name="Adams K.L."/>
            <person name="Batley J."/>
            <person name="Snowdon R.J."/>
            <person name="Tost J."/>
            <person name="Edwards D."/>
            <person name="Zhou Y."/>
            <person name="Hua W."/>
            <person name="Sharpe A.G."/>
            <person name="Paterson A.H."/>
            <person name="Guan C."/>
            <person name="Wincker P."/>
        </authorList>
    </citation>
    <scope>NUCLEOTIDE SEQUENCE [LARGE SCALE GENOMIC DNA]</scope>
    <source>
        <strain evidence="2">cv. Darmor-bzh</strain>
    </source>
</reference>